<feature type="transmembrane region" description="Helical" evidence="2">
    <location>
        <begin position="354"/>
        <end position="375"/>
    </location>
</feature>
<feature type="transmembrane region" description="Helical" evidence="2">
    <location>
        <begin position="198"/>
        <end position="218"/>
    </location>
</feature>
<feature type="transmembrane region" description="Helical" evidence="2">
    <location>
        <begin position="101"/>
        <end position="122"/>
    </location>
</feature>
<feature type="transmembrane region" description="Helical" evidence="2">
    <location>
        <begin position="547"/>
        <end position="569"/>
    </location>
</feature>
<organism evidence="3">
    <name type="scientific">Rhizochromulina marina</name>
    <dbReference type="NCBI Taxonomy" id="1034831"/>
    <lineage>
        <taxon>Eukaryota</taxon>
        <taxon>Sar</taxon>
        <taxon>Stramenopiles</taxon>
        <taxon>Ochrophyta</taxon>
        <taxon>Dictyochophyceae</taxon>
        <taxon>Rhizochromulinales</taxon>
        <taxon>Rhizochromulina</taxon>
    </lineage>
</organism>
<gene>
    <name evidence="3" type="ORF">RMAR1173_LOCUS6472</name>
</gene>
<keyword evidence="2" id="KW-0812">Transmembrane</keyword>
<proteinExistence type="predicted"/>
<feature type="transmembrane region" description="Helical" evidence="2">
    <location>
        <begin position="258"/>
        <end position="278"/>
    </location>
</feature>
<dbReference type="EMBL" id="HBHJ01009969">
    <property type="protein sequence ID" value="CAD9676564.1"/>
    <property type="molecule type" value="Transcribed_RNA"/>
</dbReference>
<protein>
    <submittedName>
        <fullName evidence="3">Uncharacterized protein</fullName>
    </submittedName>
</protein>
<name>A0A7S2W9V2_9STRA</name>
<sequence length="640" mass="70038">MSGFLSMWGSASRGVGETGGVPGPGQEPEPEVEFGAVRSGRSGSRFERENPSLGGSGGLEGVTGSRRGVALLESFHRRMDRIELQGVDPALRPKPRRAQQIGILLGVVFTMCWSTLALRLAYSDSSLWLLIGDLPFSCCMPYVVWNIWRIVFPGALPDPLFYRIVLGTTASFIVVHGVEVCFDDPNPLTDDSPSRIATSVINDTSFYFFLFALPALVYRQQYILEDSSSQTMVFALVFIWIHRMTIELSPESDSDTIGWVSTGFTIVAGTAVLVDAIFSADLRPDARMDQLLLKQQEAGAAPLPPALEDGVVKSPLAPEPGAAPSSSTTTAANAHPQSEHLASSPPFDRRATRVGAVLAVALGAGVGPVLLSLWLTGVNDTENEKNILLSIFLPQCSALVFVMTTIVIERVVPASRAPPLLFPLILSLDCFITLRFIDAQFGAYDFWLPVVFNAVTDVIRDTGTLQQAVSHVSQRLFGLPDLTVFHRGRYRRQMKSITMMSEIVSSVCLFLALVIEEAAFRWDVGEDTVSYGFGDGPKERSRRRGSAMICAISIIAVNLLVAVVGNMVLDRKLPRFIRRRWKSGEEEHDDRFSLTHHGTDPVDDMWAENRLFFALSATTTVPTVILLATLFARCACAHLL</sequence>
<evidence type="ECO:0000256" key="1">
    <source>
        <dbReference type="SAM" id="MobiDB-lite"/>
    </source>
</evidence>
<evidence type="ECO:0000256" key="2">
    <source>
        <dbReference type="SAM" id="Phobius"/>
    </source>
</evidence>
<feature type="transmembrane region" description="Helical" evidence="2">
    <location>
        <begin position="387"/>
        <end position="408"/>
    </location>
</feature>
<keyword evidence="2" id="KW-0472">Membrane</keyword>
<feature type="transmembrane region" description="Helical" evidence="2">
    <location>
        <begin position="160"/>
        <end position="178"/>
    </location>
</feature>
<feature type="compositionally biased region" description="Low complexity" evidence="1">
    <location>
        <begin position="33"/>
        <end position="43"/>
    </location>
</feature>
<feature type="region of interest" description="Disordered" evidence="1">
    <location>
        <begin position="1"/>
        <end position="61"/>
    </location>
</feature>
<accession>A0A7S2W9V2</accession>
<keyword evidence="2" id="KW-1133">Transmembrane helix</keyword>
<feature type="transmembrane region" description="Helical" evidence="2">
    <location>
        <begin position="497"/>
        <end position="515"/>
    </location>
</feature>
<evidence type="ECO:0000313" key="3">
    <source>
        <dbReference type="EMBL" id="CAD9676564.1"/>
    </source>
</evidence>
<feature type="transmembrane region" description="Helical" evidence="2">
    <location>
        <begin position="611"/>
        <end position="632"/>
    </location>
</feature>
<feature type="region of interest" description="Disordered" evidence="1">
    <location>
        <begin position="314"/>
        <end position="346"/>
    </location>
</feature>
<reference evidence="3" key="1">
    <citation type="submission" date="2021-01" db="EMBL/GenBank/DDBJ databases">
        <authorList>
            <person name="Corre E."/>
            <person name="Pelletier E."/>
            <person name="Niang G."/>
            <person name="Scheremetjew M."/>
            <person name="Finn R."/>
            <person name="Kale V."/>
            <person name="Holt S."/>
            <person name="Cochrane G."/>
            <person name="Meng A."/>
            <person name="Brown T."/>
            <person name="Cohen L."/>
        </authorList>
    </citation>
    <scope>NUCLEOTIDE SEQUENCE</scope>
    <source>
        <strain evidence="3">CCMP1243</strain>
    </source>
</reference>
<feature type="transmembrane region" description="Helical" evidence="2">
    <location>
        <begin position="230"/>
        <end position="246"/>
    </location>
</feature>
<dbReference type="AlphaFoldDB" id="A0A7S2W9V2"/>
<feature type="transmembrane region" description="Helical" evidence="2">
    <location>
        <begin position="128"/>
        <end position="148"/>
    </location>
</feature>
<feature type="compositionally biased region" description="Low complexity" evidence="1">
    <location>
        <begin position="314"/>
        <end position="334"/>
    </location>
</feature>